<name>R4Z4C1_9ACTN</name>
<dbReference type="eggNOG" id="COG0640">
    <property type="taxonomic scope" value="Bacteria"/>
</dbReference>
<dbReference type="GO" id="GO:0003700">
    <property type="term" value="F:DNA-binding transcription factor activity"/>
    <property type="evidence" value="ECO:0007669"/>
    <property type="project" value="InterPro"/>
</dbReference>
<keyword evidence="2" id="KW-0238">DNA-binding</keyword>
<dbReference type="InterPro" id="IPR011991">
    <property type="entry name" value="ArsR-like_HTH"/>
</dbReference>
<dbReference type="Pfam" id="PF01022">
    <property type="entry name" value="HTH_5"/>
    <property type="match status" value="1"/>
</dbReference>
<dbReference type="InterPro" id="IPR051011">
    <property type="entry name" value="Metal_resp_trans_reg"/>
</dbReference>
<evidence type="ECO:0000256" key="2">
    <source>
        <dbReference type="ARBA" id="ARBA00023125"/>
    </source>
</evidence>
<dbReference type="EMBL" id="CANL01000029">
    <property type="protein sequence ID" value="CCM64151.1"/>
    <property type="molecule type" value="Genomic_DNA"/>
</dbReference>
<dbReference type="PANTHER" id="PTHR43132">
    <property type="entry name" value="ARSENICAL RESISTANCE OPERON REPRESSOR ARSR-RELATED"/>
    <property type="match status" value="1"/>
</dbReference>
<evidence type="ECO:0000256" key="4">
    <source>
        <dbReference type="SAM" id="MobiDB-lite"/>
    </source>
</evidence>
<dbReference type="InterPro" id="IPR036390">
    <property type="entry name" value="WH_DNA-bd_sf"/>
</dbReference>
<feature type="domain" description="HTH arsR-type" evidence="5">
    <location>
        <begin position="8"/>
        <end position="102"/>
    </location>
</feature>
<evidence type="ECO:0000256" key="3">
    <source>
        <dbReference type="ARBA" id="ARBA00023163"/>
    </source>
</evidence>
<dbReference type="PROSITE" id="PS50987">
    <property type="entry name" value="HTH_ARSR_2"/>
    <property type="match status" value="1"/>
</dbReference>
<dbReference type="STRING" id="1229780.BN381_350011"/>
<dbReference type="CDD" id="cd00090">
    <property type="entry name" value="HTH_ARSR"/>
    <property type="match status" value="1"/>
</dbReference>
<reference evidence="6 7" key="1">
    <citation type="journal article" date="2013" name="ISME J.">
        <title>Metabolic model for the filamentous 'Candidatus Microthrix parvicella' based on genomic and metagenomic analyses.</title>
        <authorList>
            <person name="Jon McIlroy S."/>
            <person name="Kristiansen R."/>
            <person name="Albertsen M."/>
            <person name="Michael Karst S."/>
            <person name="Rossetti S."/>
            <person name="Lund Nielsen J."/>
            <person name="Tandoi V."/>
            <person name="James Seviour R."/>
            <person name="Nielsen P.H."/>
        </authorList>
    </citation>
    <scope>NUCLEOTIDE SEQUENCE [LARGE SCALE GENOMIC DNA]</scope>
    <source>
        <strain evidence="6 7">RN1</strain>
    </source>
</reference>
<dbReference type="SUPFAM" id="SSF46785">
    <property type="entry name" value="Winged helix' DNA-binding domain"/>
    <property type="match status" value="1"/>
</dbReference>
<dbReference type="Gene3D" id="1.10.10.10">
    <property type="entry name" value="Winged helix-like DNA-binding domain superfamily/Winged helix DNA-binding domain"/>
    <property type="match status" value="1"/>
</dbReference>
<evidence type="ECO:0000313" key="6">
    <source>
        <dbReference type="EMBL" id="CCM64151.1"/>
    </source>
</evidence>
<keyword evidence="7" id="KW-1185">Reference proteome</keyword>
<dbReference type="GO" id="GO:0003677">
    <property type="term" value="F:DNA binding"/>
    <property type="evidence" value="ECO:0007669"/>
    <property type="project" value="UniProtKB-KW"/>
</dbReference>
<protein>
    <submittedName>
        <fullName evidence="6">Putative Regulatory protein, ArsR</fullName>
    </submittedName>
</protein>
<dbReference type="SMART" id="SM00418">
    <property type="entry name" value="HTH_ARSR"/>
    <property type="match status" value="1"/>
</dbReference>
<gene>
    <name evidence="6" type="ORF">BN381_350011</name>
</gene>
<dbReference type="Proteomes" id="UP000018291">
    <property type="component" value="Unassembled WGS sequence"/>
</dbReference>
<evidence type="ECO:0000259" key="5">
    <source>
        <dbReference type="PROSITE" id="PS50987"/>
    </source>
</evidence>
<dbReference type="PRINTS" id="PR00778">
    <property type="entry name" value="HTHARSR"/>
</dbReference>
<feature type="region of interest" description="Disordered" evidence="4">
    <location>
        <begin position="98"/>
        <end position="133"/>
    </location>
</feature>
<proteinExistence type="predicted"/>
<dbReference type="InterPro" id="IPR001845">
    <property type="entry name" value="HTH_ArsR_DNA-bd_dom"/>
</dbReference>
<evidence type="ECO:0000256" key="1">
    <source>
        <dbReference type="ARBA" id="ARBA00023015"/>
    </source>
</evidence>
<keyword evidence="3" id="KW-0804">Transcription</keyword>
<dbReference type="HOGENOM" id="CLU_097806_7_2_11"/>
<organism evidence="6 7">
    <name type="scientific">Candidatus Neomicrothrix parvicella RN1</name>
    <dbReference type="NCBI Taxonomy" id="1229780"/>
    <lineage>
        <taxon>Bacteria</taxon>
        <taxon>Bacillati</taxon>
        <taxon>Actinomycetota</taxon>
        <taxon>Acidimicrobiia</taxon>
        <taxon>Acidimicrobiales</taxon>
        <taxon>Microthrixaceae</taxon>
        <taxon>Candidatus Neomicrothrix</taxon>
    </lineage>
</organism>
<dbReference type="RefSeq" id="WP_012227829.1">
    <property type="nucleotide sequence ID" value="NZ_HG422565.1"/>
</dbReference>
<dbReference type="AlphaFoldDB" id="R4Z4C1"/>
<accession>R4Z4C1</accession>
<sequence>MDTQPVDPSDDQLETAVATLKLLADPTRLRVVWTLLHGRHAVNDLAEHVGANPAAVSQHLAKLRLAKLVRTERQGTRVLYALVNDHIERLATEALFNSQHIAGTAHPHQRPDSQHSHPHSHAHVDDAADGAAG</sequence>
<comment type="caution">
    <text evidence="6">The sequence shown here is derived from an EMBL/GenBank/DDBJ whole genome shotgun (WGS) entry which is preliminary data.</text>
</comment>
<dbReference type="InterPro" id="IPR036388">
    <property type="entry name" value="WH-like_DNA-bd_sf"/>
</dbReference>
<evidence type="ECO:0000313" key="7">
    <source>
        <dbReference type="Proteomes" id="UP000018291"/>
    </source>
</evidence>
<dbReference type="NCBIfam" id="NF033788">
    <property type="entry name" value="HTH_metalloreg"/>
    <property type="match status" value="1"/>
</dbReference>
<keyword evidence="1" id="KW-0805">Transcription regulation</keyword>
<dbReference type="PANTHER" id="PTHR43132:SF8">
    <property type="entry name" value="HTH-TYPE TRANSCRIPTIONAL REGULATOR KMTR"/>
    <property type="match status" value="1"/>
</dbReference>